<dbReference type="EMBL" id="MPUK01000002">
    <property type="protein sequence ID" value="ONH69089.1"/>
    <property type="molecule type" value="Genomic_DNA"/>
</dbReference>
<dbReference type="EMBL" id="LK052904">
    <property type="protein sequence ID" value="CDR45671.1"/>
    <property type="molecule type" value="Genomic_DNA"/>
</dbReference>
<dbReference type="FunFam" id="3.90.1410.10:FF:000007">
    <property type="entry name" value="Ribosomal lysine N-methyltransferase 4"/>
    <property type="match status" value="1"/>
</dbReference>
<dbReference type="Gene3D" id="3.90.1410.10">
    <property type="entry name" value="set domain protein methyltransferase, domain 1"/>
    <property type="match status" value="1"/>
</dbReference>
<protein>
    <recommendedName>
        <fullName evidence="1">Ribosomal lysine N-methyltransferase 4</fullName>
        <ecNumber evidence="1">2.1.1.-</ecNumber>
    </recommendedName>
</protein>
<accession>A0A061BFB4</accession>
<dbReference type="PROSITE" id="PS50280">
    <property type="entry name" value="SET"/>
    <property type="match status" value="1"/>
</dbReference>
<dbReference type="AlphaFoldDB" id="A0A061BFB4"/>
<comment type="subcellular location">
    <subcellularLocation>
        <location evidence="1">Nucleus</location>
    </subcellularLocation>
</comment>
<evidence type="ECO:0000313" key="4">
    <source>
        <dbReference type="EMBL" id="ONH69089.1"/>
    </source>
</evidence>
<reference evidence="5" key="2">
    <citation type="journal article" date="2017" name="Genome Announc.">
        <title>Genome sequences of Cyberlindnera fabianii 65, Pichia kudriavzevii 129, and Saccharomyces cerevisiae 131 isolated from fermented masau fruits in Zimbabwe.</title>
        <authorList>
            <person name="van Rijswijck I.M.H."/>
            <person name="Derks M.F.L."/>
            <person name="Abee T."/>
            <person name="de Ridder D."/>
            <person name="Smid E.J."/>
        </authorList>
    </citation>
    <scope>NUCLEOTIDE SEQUENCE [LARGE SCALE GENOMIC DNA]</scope>
    <source>
        <strain evidence="5">65</strain>
    </source>
</reference>
<dbReference type="GO" id="GO:0032259">
    <property type="term" value="P:methylation"/>
    <property type="evidence" value="ECO:0007669"/>
    <property type="project" value="UniProtKB-KW"/>
</dbReference>
<comment type="similarity">
    <text evidence="1">Belongs to the class V-like SAM-binding methyltransferase superfamily. Histone-lysine methyltransferase family. SETD6 subfamily.</text>
</comment>
<evidence type="ECO:0000313" key="3">
    <source>
        <dbReference type="EMBL" id="CDR45671.1"/>
    </source>
</evidence>
<dbReference type="SUPFAM" id="SSF82199">
    <property type="entry name" value="SET domain"/>
    <property type="match status" value="1"/>
</dbReference>
<comment type="function">
    <text evidence="1">S-adenosyl-L-methionine-dependent protein-lysine N-methyltransferase that monomethylates 60S ribosomal protein L42.</text>
</comment>
<organism evidence="3">
    <name type="scientific">Cyberlindnera fabianii</name>
    <name type="common">Yeast</name>
    <name type="synonym">Hansenula fabianii</name>
    <dbReference type="NCBI Taxonomy" id="36022"/>
    <lineage>
        <taxon>Eukaryota</taxon>
        <taxon>Fungi</taxon>
        <taxon>Dikarya</taxon>
        <taxon>Ascomycota</taxon>
        <taxon>Saccharomycotina</taxon>
        <taxon>Saccharomycetes</taxon>
        <taxon>Phaffomycetales</taxon>
        <taxon>Phaffomycetaceae</taxon>
        <taxon>Cyberlindnera</taxon>
    </lineage>
</organism>
<dbReference type="OrthoDB" id="341421at2759"/>
<dbReference type="PANTHER" id="PTHR13271">
    <property type="entry name" value="UNCHARACTERIZED PUTATIVE METHYLTRANSFERASE"/>
    <property type="match status" value="1"/>
</dbReference>
<dbReference type="InterPro" id="IPR046341">
    <property type="entry name" value="SET_dom_sf"/>
</dbReference>
<evidence type="ECO:0000259" key="2">
    <source>
        <dbReference type="PROSITE" id="PS50280"/>
    </source>
</evidence>
<dbReference type="PIRSF" id="PIRSF011771">
    <property type="entry name" value="RMS1_SET"/>
    <property type="match status" value="1"/>
</dbReference>
<dbReference type="EC" id="2.1.1.-" evidence="1"/>
<gene>
    <name evidence="4" type="ORF">BON22_0960</name>
    <name evidence="3" type="ORF">CYFA0S_19e01640g</name>
</gene>
<name>A0A061BFB4_CYBFA</name>
<dbReference type="Pfam" id="PF00856">
    <property type="entry name" value="SET"/>
    <property type="match status" value="1"/>
</dbReference>
<evidence type="ECO:0000313" key="5">
    <source>
        <dbReference type="Proteomes" id="UP000189513"/>
    </source>
</evidence>
<dbReference type="InterPro" id="IPR011383">
    <property type="entry name" value="N-lys_methylase_SETD6"/>
</dbReference>
<sequence length="477" mass="54698">MDFNSSTVRFEQWLLASGYQVSPKIKIADLRAQAQGRGIIALEDIPADEVLFSIPRNVLLNIETGTLASLHPQNREKLMTKYDHWEGLILTILFELSLGQESRWAPYLSVLPHEFHSLMFWNDSELELLKPSLVVSRIGREKAEETYRKLFPSALEDLGIPNLNVSLERFHQVASTILSYSFDVERPDFDEEQEDDEQVKYDGYFKSMVALADTLNADTKLSNANLFYETDFLVMKSVSPISKGEQVYNTYGDHPNAELLRRYGYVEWEGSKFDFGELPLSIIHDTIVSYFDVPFELIDKVLELISEADVEEIEEDVVLDSYDAYSDGEVLPEAQILIQTLVTIAQMSKAEDLQNMSREQLSKSVNRALKKCYQLVESKTMTKNAVLIWEQCLTARLSEYPSHAYRDFTPPQSNECFNKLKMSERILASEVASLQVCLKTFADSFKLIDDEKLLRNVLKRKANSTDLKKEDSKRQKV</sequence>
<keyword evidence="1" id="KW-0539">Nucleus</keyword>
<dbReference type="Proteomes" id="UP000189513">
    <property type="component" value="Unassembled WGS sequence"/>
</dbReference>
<dbReference type="STRING" id="36022.A0A061BFB4"/>
<reference evidence="3" key="1">
    <citation type="journal article" date="2014" name="Genome Announc.">
        <title>Genome sequence of the yeast Cyberlindnera fabianii (Hansenula fabianii).</title>
        <authorList>
            <person name="Freel K.C."/>
            <person name="Sarilar V."/>
            <person name="Neuveglise C."/>
            <person name="Devillers H."/>
            <person name="Friedrich A."/>
            <person name="Schacherer J."/>
        </authorList>
    </citation>
    <scope>NUCLEOTIDE SEQUENCE</scope>
    <source>
        <strain evidence="3">YJS4271</strain>
    </source>
</reference>
<dbReference type="GO" id="GO:0016279">
    <property type="term" value="F:protein-lysine N-methyltransferase activity"/>
    <property type="evidence" value="ECO:0007669"/>
    <property type="project" value="UniProtKB-UniRule"/>
</dbReference>
<proteinExistence type="inferred from homology"/>
<reference evidence="4" key="3">
    <citation type="submission" date="2017-01" db="EMBL/GenBank/DDBJ databases">
        <authorList>
            <person name="Mah S.A."/>
            <person name="Swanson W.J."/>
            <person name="Moy G.W."/>
            <person name="Vacquier V.D."/>
        </authorList>
    </citation>
    <scope>NUCLEOTIDE SEQUENCE [LARGE SCALE GENOMIC DNA]</scope>
    <source>
        <strain evidence="4">65</strain>
    </source>
</reference>
<keyword evidence="1" id="KW-0949">S-adenosyl-L-methionine</keyword>
<dbReference type="GO" id="GO:0005634">
    <property type="term" value="C:nucleus"/>
    <property type="evidence" value="ECO:0007669"/>
    <property type="project" value="UniProtKB-SubCell"/>
</dbReference>
<dbReference type="InterPro" id="IPR001214">
    <property type="entry name" value="SET_dom"/>
</dbReference>
<keyword evidence="1 4" id="KW-0489">Methyltransferase</keyword>
<dbReference type="InterPro" id="IPR050600">
    <property type="entry name" value="SETD3_SETD6_MTase"/>
</dbReference>
<dbReference type="PANTHER" id="PTHR13271:SF34">
    <property type="entry name" value="N-LYSINE METHYLTRANSFERASE SETD6"/>
    <property type="match status" value="1"/>
</dbReference>
<keyword evidence="5" id="KW-1185">Reference proteome</keyword>
<keyword evidence="1 4" id="KW-0808">Transferase</keyword>
<feature type="domain" description="SET" evidence="2">
    <location>
        <begin position="23"/>
        <end position="252"/>
    </location>
</feature>
<dbReference type="VEuPathDB" id="FungiDB:BON22_0960"/>
<dbReference type="OMA" id="WEGLIIC"/>
<evidence type="ECO:0000256" key="1">
    <source>
        <dbReference type="PIRNR" id="PIRNR011771"/>
    </source>
</evidence>